<evidence type="ECO:0000256" key="1">
    <source>
        <dbReference type="SAM" id="MobiDB-lite"/>
    </source>
</evidence>
<accession>A0A0N8IBP8</accession>
<keyword evidence="3" id="KW-1185">Reference proteome</keyword>
<organism evidence="2 3">
    <name type="scientific">Aliiroseovarius crassostreae</name>
    <dbReference type="NCBI Taxonomy" id="154981"/>
    <lineage>
        <taxon>Bacteria</taxon>
        <taxon>Pseudomonadati</taxon>
        <taxon>Pseudomonadota</taxon>
        <taxon>Alphaproteobacteria</taxon>
        <taxon>Rhodobacterales</taxon>
        <taxon>Paracoccaceae</taxon>
        <taxon>Aliiroseovarius</taxon>
    </lineage>
</organism>
<sequence>MPKNGRNQFRCSFVIESIPNKTTTALVQFAKIELRHPAPIFWSTISWGEGPLKKGDRGAKPLQAHEVSHPQA</sequence>
<evidence type="ECO:0000313" key="2">
    <source>
        <dbReference type="EMBL" id="KPN63707.1"/>
    </source>
</evidence>
<dbReference type="Proteomes" id="UP000050471">
    <property type="component" value="Unassembled WGS sequence"/>
</dbReference>
<protein>
    <submittedName>
        <fullName evidence="2">Uncharacterized protein</fullName>
    </submittedName>
</protein>
<dbReference type="AlphaFoldDB" id="A0A0N8IBP8"/>
<proteinExistence type="predicted"/>
<gene>
    <name evidence="2" type="ORF">AKJ29_13900</name>
</gene>
<name>A0A0N8IBP8_9RHOB</name>
<reference evidence="2 3" key="1">
    <citation type="submission" date="2015-09" db="EMBL/GenBank/DDBJ databases">
        <title>Draft genome sequence of Aliiroseovarius crassostreae CV919-312TSm, the causative agent of Roseovarius Oyster Disease (formerly Juvenile Oyster Disease).</title>
        <authorList>
            <person name="Kessner L."/>
            <person name="Spinard E."/>
            <person name="Nelson D."/>
        </authorList>
    </citation>
    <scope>NUCLEOTIDE SEQUENCE [LARGE SCALE GENOMIC DNA]</scope>
    <source>
        <strain evidence="2 3">CV919-312</strain>
    </source>
</reference>
<evidence type="ECO:0000313" key="3">
    <source>
        <dbReference type="Proteomes" id="UP000050471"/>
    </source>
</evidence>
<feature type="region of interest" description="Disordered" evidence="1">
    <location>
        <begin position="52"/>
        <end position="72"/>
    </location>
</feature>
<dbReference type="EMBL" id="LKBA01000006">
    <property type="protein sequence ID" value="KPN63707.1"/>
    <property type="molecule type" value="Genomic_DNA"/>
</dbReference>
<comment type="caution">
    <text evidence="2">The sequence shown here is derived from an EMBL/GenBank/DDBJ whole genome shotgun (WGS) entry which is preliminary data.</text>
</comment>